<feature type="transmembrane region" description="Helical" evidence="2">
    <location>
        <begin position="203"/>
        <end position="226"/>
    </location>
</feature>
<comment type="caution">
    <text evidence="3">The sequence shown here is derived from an EMBL/GenBank/DDBJ whole genome shotgun (WGS) entry which is preliminary data.</text>
</comment>
<dbReference type="OrthoDB" id="3061923at2759"/>
<organism evidence="3 4">
    <name type="scientific">Mycena indigotica</name>
    <dbReference type="NCBI Taxonomy" id="2126181"/>
    <lineage>
        <taxon>Eukaryota</taxon>
        <taxon>Fungi</taxon>
        <taxon>Dikarya</taxon>
        <taxon>Basidiomycota</taxon>
        <taxon>Agaricomycotina</taxon>
        <taxon>Agaricomycetes</taxon>
        <taxon>Agaricomycetidae</taxon>
        <taxon>Agaricales</taxon>
        <taxon>Marasmiineae</taxon>
        <taxon>Mycenaceae</taxon>
        <taxon>Mycena</taxon>
    </lineage>
</organism>
<feature type="compositionally biased region" description="Polar residues" evidence="1">
    <location>
        <begin position="284"/>
        <end position="298"/>
    </location>
</feature>
<name>A0A8H6SED3_9AGAR</name>
<evidence type="ECO:0000256" key="1">
    <source>
        <dbReference type="SAM" id="MobiDB-lite"/>
    </source>
</evidence>
<dbReference type="EMBL" id="JACAZF010000008">
    <property type="protein sequence ID" value="KAF7297398.1"/>
    <property type="molecule type" value="Genomic_DNA"/>
</dbReference>
<dbReference type="AlphaFoldDB" id="A0A8H6SED3"/>
<feature type="region of interest" description="Disordered" evidence="1">
    <location>
        <begin position="457"/>
        <end position="529"/>
    </location>
</feature>
<sequence length="580" mass="61406">MYLAPNRLHRVRNPIPQLNIGPGFGEVAAAQDAGYTVVTLDGGPQQVQTMAIPTATTDLAPSPTFASLAIATTTPSATPTLGETTTGSGTYQRTALYHTSTYLTSISTTASDSFSSLPSFSTSSLSATSGSSSILSSLMTSDSLSTSLSISSSSAWLSSSSSFSTTSSLSPSPILLLSSPSSPSPSSSSLPQTVTGTRNRAPFYTAIILGTLIISACVLTVVAFCIRIRNRRRSKLHPIRWDPVTPSTSENKPPFSSARDASLSGDRDVGEPRRANNTLDRRGSNSWETPANPFADSSQPVHFRDSAVYKLPPAAPHSNGPYPTARPLPAHLRATPSVSNSRINSRTGSIKSNLASPTTLCVANVAPPPKQLRSDTEFDYLGVLPAHEQRPSVGTLRETDSRPRFMSLGGRGLDVPWRNDGFKELAGEAESVPAEAEEGVAQSWRASWLNILQSVTGAGKQEEKGDNLTPAPSMVGRERRQSVNRERRESGWAKFAAAESVEMDGTAPKPDDGSLAPPPARAQASGMSYDSENSRTYLLARPGSAFLSRAHSGASSVYSTASGMPPTSTHTLSYLTNGYY</sequence>
<feature type="region of interest" description="Disordered" evidence="1">
    <location>
        <begin position="239"/>
        <end position="298"/>
    </location>
</feature>
<feature type="compositionally biased region" description="Basic and acidic residues" evidence="1">
    <location>
        <begin position="476"/>
        <end position="491"/>
    </location>
</feature>
<keyword evidence="4" id="KW-1185">Reference proteome</keyword>
<evidence type="ECO:0000313" key="4">
    <source>
        <dbReference type="Proteomes" id="UP000636479"/>
    </source>
</evidence>
<keyword evidence="2" id="KW-0812">Transmembrane</keyword>
<dbReference type="GeneID" id="59348861"/>
<protein>
    <submittedName>
        <fullName evidence="3">Uncharacterized protein</fullName>
    </submittedName>
</protein>
<proteinExistence type="predicted"/>
<evidence type="ECO:0000256" key="2">
    <source>
        <dbReference type="SAM" id="Phobius"/>
    </source>
</evidence>
<accession>A0A8H6SED3</accession>
<dbReference type="Proteomes" id="UP000636479">
    <property type="component" value="Unassembled WGS sequence"/>
</dbReference>
<gene>
    <name evidence="3" type="ORF">MIND_00973400</name>
</gene>
<reference evidence="3" key="1">
    <citation type="submission" date="2020-05" db="EMBL/GenBank/DDBJ databases">
        <title>Mycena genomes resolve the evolution of fungal bioluminescence.</title>
        <authorList>
            <person name="Tsai I.J."/>
        </authorList>
    </citation>
    <scope>NUCLEOTIDE SEQUENCE</scope>
    <source>
        <strain evidence="3">171206Taipei</strain>
    </source>
</reference>
<evidence type="ECO:0000313" key="3">
    <source>
        <dbReference type="EMBL" id="KAF7297398.1"/>
    </source>
</evidence>
<feature type="compositionally biased region" description="Basic and acidic residues" evidence="1">
    <location>
        <begin position="265"/>
        <end position="283"/>
    </location>
</feature>
<keyword evidence="2" id="KW-0472">Membrane</keyword>
<dbReference type="RefSeq" id="XP_037217757.1">
    <property type="nucleotide sequence ID" value="XM_037366345.1"/>
</dbReference>
<keyword evidence="2" id="KW-1133">Transmembrane helix</keyword>